<evidence type="ECO:0000256" key="4">
    <source>
        <dbReference type="PIRSR" id="PIRSR039026-2"/>
    </source>
</evidence>
<comment type="subunit">
    <text evidence="2">Homodimer.</text>
</comment>
<dbReference type="PROSITE" id="PS51318">
    <property type="entry name" value="TAT"/>
    <property type="match status" value="1"/>
</dbReference>
<dbReference type="STRING" id="649638.Trad_1935"/>
<keyword evidence="1" id="KW-0732">Signal</keyword>
<dbReference type="SUPFAM" id="SSF53850">
    <property type="entry name" value="Periplasmic binding protein-like II"/>
    <property type="match status" value="1"/>
</dbReference>
<feature type="binding site" evidence="4">
    <location>
        <position position="214"/>
    </location>
    <ligand>
        <name>substrate</name>
    </ligand>
</feature>
<dbReference type="Gene3D" id="3.40.190.170">
    <property type="entry name" value="Bacterial extracellular solute-binding protein, family 7"/>
    <property type="match status" value="1"/>
</dbReference>
<dbReference type="Proteomes" id="UP000000379">
    <property type="component" value="Chromosome"/>
</dbReference>
<dbReference type="GO" id="GO:0015849">
    <property type="term" value="P:organic acid transport"/>
    <property type="evidence" value="ECO:0007669"/>
    <property type="project" value="InterPro"/>
</dbReference>
<comment type="function">
    <text evidence="2">Part of the tripartite ATP-independent periplasmic (TRAP) transport system.</text>
</comment>
<evidence type="ECO:0000256" key="1">
    <source>
        <dbReference type="ARBA" id="ARBA00022729"/>
    </source>
</evidence>
<dbReference type="InterPro" id="IPR038404">
    <property type="entry name" value="TRAP_DctP_sf"/>
</dbReference>
<organism evidence="5 6">
    <name type="scientific">Truepera radiovictrix (strain DSM 17093 / CIP 108686 / LMG 22925 / RQ-24)</name>
    <dbReference type="NCBI Taxonomy" id="649638"/>
    <lineage>
        <taxon>Bacteria</taxon>
        <taxon>Thermotogati</taxon>
        <taxon>Deinococcota</taxon>
        <taxon>Deinococci</taxon>
        <taxon>Trueperales</taxon>
        <taxon>Trueperaceae</taxon>
        <taxon>Truepera</taxon>
    </lineage>
</organism>
<accession>D7CQR6</accession>
<dbReference type="InterPro" id="IPR018389">
    <property type="entry name" value="DctP_fam"/>
</dbReference>
<dbReference type="InterPro" id="IPR026289">
    <property type="entry name" value="SBP_TakP-like"/>
</dbReference>
<dbReference type="CDD" id="cd13682">
    <property type="entry name" value="PBP2_TRAP_alpha-ketoacid"/>
    <property type="match status" value="1"/>
</dbReference>
<dbReference type="GO" id="GO:0042597">
    <property type="term" value="C:periplasmic space"/>
    <property type="evidence" value="ECO:0007669"/>
    <property type="project" value="UniProtKB-SubCell"/>
</dbReference>
<keyword evidence="2" id="KW-0574">Periplasm</keyword>
<protein>
    <recommendedName>
        <fullName evidence="2">Extracytoplasmic solute receptor protein</fullName>
    </recommendedName>
    <alternativeName>
        <fullName evidence="2">TRAP transporter</fullName>
    </alternativeName>
</protein>
<dbReference type="PANTHER" id="PTHR33376">
    <property type="match status" value="1"/>
</dbReference>
<evidence type="ECO:0000256" key="2">
    <source>
        <dbReference type="PIRNR" id="PIRNR039026"/>
    </source>
</evidence>
<comment type="subcellular location">
    <subcellularLocation>
        <location evidence="2">Periplasm</location>
    </subcellularLocation>
</comment>
<proteinExistence type="inferred from homology"/>
<dbReference type="GO" id="GO:0031317">
    <property type="term" value="C:tripartite ATP-independent periplasmic transporter complex"/>
    <property type="evidence" value="ECO:0007669"/>
    <property type="project" value="InterPro"/>
</dbReference>
<name>D7CQR6_TRURR</name>
<dbReference type="OrthoDB" id="9780733at2"/>
<dbReference type="GO" id="GO:0043177">
    <property type="term" value="F:organic acid binding"/>
    <property type="evidence" value="ECO:0007669"/>
    <property type="project" value="InterPro"/>
</dbReference>
<dbReference type="Pfam" id="PF03480">
    <property type="entry name" value="DctP"/>
    <property type="match status" value="1"/>
</dbReference>
<keyword evidence="2" id="KW-0813">Transport</keyword>
<reference evidence="6" key="1">
    <citation type="submission" date="2010-05" db="EMBL/GenBank/DDBJ databases">
        <title>The complete genome of Truepera radiovictris DSM 17093.</title>
        <authorList>
            <consortium name="US DOE Joint Genome Institute (JGI-PGF)"/>
            <person name="Lucas S."/>
            <person name="Copeland A."/>
            <person name="Lapidus A."/>
            <person name="Glavina del Rio T."/>
            <person name="Dalin E."/>
            <person name="Tice H."/>
            <person name="Bruce D."/>
            <person name="Goodwin L."/>
            <person name="Pitluck S."/>
            <person name="Kyrpides N."/>
            <person name="Mavromatis K."/>
            <person name="Ovchinnikova G."/>
            <person name="Munk A.C."/>
            <person name="Detter J.C."/>
            <person name="Han C."/>
            <person name="Tapia R."/>
            <person name="Land M."/>
            <person name="Hauser L."/>
            <person name="Markowitz V."/>
            <person name="Cheng J.-F."/>
            <person name="Hugenholtz P."/>
            <person name="Woyke T."/>
            <person name="Wu D."/>
            <person name="Tindall B."/>
            <person name="Pomrenke H.G."/>
            <person name="Brambilla E."/>
            <person name="Klenk H.-P."/>
            <person name="Eisen J.A."/>
        </authorList>
    </citation>
    <scope>NUCLEOTIDE SEQUENCE [LARGE SCALE GENOMIC DNA]</scope>
    <source>
        <strain evidence="6">DSM 17093 / CIP 108686 / LMG 22925 / RQ-24</strain>
    </source>
</reference>
<dbReference type="PIRSF" id="PIRSF039026">
    <property type="entry name" value="SiaP"/>
    <property type="match status" value="1"/>
</dbReference>
<dbReference type="InterPro" id="IPR041722">
    <property type="entry name" value="TakP/all3028"/>
</dbReference>
<evidence type="ECO:0000256" key="3">
    <source>
        <dbReference type="PIRSR" id="PIRSR039026-1"/>
    </source>
</evidence>
<dbReference type="GO" id="GO:0046872">
    <property type="term" value="F:metal ion binding"/>
    <property type="evidence" value="ECO:0007669"/>
    <property type="project" value="UniProtKB-KW"/>
</dbReference>
<gene>
    <name evidence="5" type="ordered locus">Trad_1935</name>
</gene>
<dbReference type="RefSeq" id="WP_013178415.1">
    <property type="nucleotide sequence ID" value="NC_014221.1"/>
</dbReference>
<feature type="binding site" evidence="3">
    <location>
        <position position="177"/>
    </location>
    <ligand>
        <name>substrate</name>
    </ligand>
</feature>
<keyword evidence="2 4" id="KW-0479">Metal-binding</keyword>
<dbReference type="EMBL" id="CP002049">
    <property type="protein sequence ID" value="ADI15050.1"/>
    <property type="molecule type" value="Genomic_DNA"/>
</dbReference>
<dbReference type="NCBIfam" id="NF037995">
    <property type="entry name" value="TRAP_S1"/>
    <property type="match status" value="1"/>
</dbReference>
<dbReference type="eggNOG" id="COG4663">
    <property type="taxonomic scope" value="Bacteria"/>
</dbReference>
<comment type="similarity">
    <text evidence="2">Belongs to the bacterial solute-binding protein 7 family.</text>
</comment>
<dbReference type="GO" id="GO:0055085">
    <property type="term" value="P:transmembrane transport"/>
    <property type="evidence" value="ECO:0007669"/>
    <property type="project" value="InterPro"/>
</dbReference>
<dbReference type="AlphaFoldDB" id="D7CQR6"/>
<sequence length="367" mass="40103">MKRREFLKKAGVVAASGAFSPLMFARAQASTFRLEMVSSFPASLDIIYGGGEEIARVLDELTGGDVQITVYPAGAQVGGFEVYDAVSSGAFALGHSAAYYYVGRNPAHAFFTAVPFGLTAQQHNAWLMAGGAQELWNELNAQDNLIAFAAGNTGTQMGGWFRREINTPQDLRGLTMRIPGFGGEVMTRAGANVQNLPGGEIFLALDTGVIDATEWVGPYDDEILGLNQAAPFYYGPGWQEPSATLCLYVNLDTYNAFPPEIQEAFRTAAHAANELMLARYEAENGPALQRLVDSGTQLRTFSPEILTALRGHMDEVHDQNASGNEFYARTLESFTAFRDNIREWHRQAEYAFQNFIYDQSAQEEAGG</sequence>
<reference evidence="5 6" key="2">
    <citation type="journal article" date="2011" name="Stand. Genomic Sci.">
        <title>Complete genome sequence of Truepera radiovictrix type strain (RQ-24).</title>
        <authorList>
            <person name="Ivanova N."/>
            <person name="Rohde C."/>
            <person name="Munk C."/>
            <person name="Nolan M."/>
            <person name="Lucas S."/>
            <person name="Del Rio T.G."/>
            <person name="Tice H."/>
            <person name="Deshpande S."/>
            <person name="Cheng J.F."/>
            <person name="Tapia R."/>
            <person name="Han C."/>
            <person name="Goodwin L."/>
            <person name="Pitluck S."/>
            <person name="Liolios K."/>
            <person name="Mavromatis K."/>
            <person name="Mikhailova N."/>
            <person name="Pati A."/>
            <person name="Chen A."/>
            <person name="Palaniappan K."/>
            <person name="Land M."/>
            <person name="Hauser L."/>
            <person name="Chang Y.J."/>
            <person name="Jeffries C.D."/>
            <person name="Brambilla E."/>
            <person name="Rohde M."/>
            <person name="Goker M."/>
            <person name="Tindall B.J."/>
            <person name="Woyke T."/>
            <person name="Bristow J."/>
            <person name="Eisen J.A."/>
            <person name="Markowitz V."/>
            <person name="Hugenholtz P."/>
            <person name="Kyrpides N.C."/>
            <person name="Klenk H.P."/>
            <person name="Lapidus A."/>
        </authorList>
    </citation>
    <scope>NUCLEOTIDE SEQUENCE [LARGE SCALE GENOMIC DNA]</scope>
    <source>
        <strain evidence="6">DSM 17093 / CIP 108686 / LMG 22925 / RQ-24</strain>
    </source>
</reference>
<feature type="binding site" evidence="3">
    <location>
        <position position="156"/>
    </location>
    <ligand>
        <name>substrate</name>
    </ligand>
</feature>
<feature type="binding site" evidence="4">
    <location>
        <position position="240"/>
    </location>
    <ligand>
        <name>substrate</name>
    </ligand>
</feature>
<dbReference type="HOGENOM" id="CLU_036176_0_1_0"/>
<dbReference type="InterPro" id="IPR006311">
    <property type="entry name" value="TAT_signal"/>
</dbReference>
<dbReference type="KEGG" id="tra:Trad_1935"/>
<dbReference type="Gene3D" id="3.40.190.10">
    <property type="entry name" value="Periplasmic binding protein-like II"/>
    <property type="match status" value="1"/>
</dbReference>
<dbReference type="PANTHER" id="PTHR33376:SF5">
    <property type="entry name" value="EXTRACYTOPLASMIC SOLUTE RECEPTOR PROTEIN"/>
    <property type="match status" value="1"/>
</dbReference>
<evidence type="ECO:0000313" key="5">
    <source>
        <dbReference type="EMBL" id="ADI15050.1"/>
    </source>
</evidence>
<evidence type="ECO:0000313" key="6">
    <source>
        <dbReference type="Proteomes" id="UP000000379"/>
    </source>
</evidence>
<keyword evidence="6" id="KW-1185">Reference proteome</keyword>
<feature type="binding site" evidence="4">
    <location>
        <position position="215"/>
    </location>
    <ligand>
        <name>Na(+)</name>
        <dbReference type="ChEBI" id="CHEBI:29101"/>
    </ligand>
</feature>